<dbReference type="Pfam" id="PF17042">
    <property type="entry name" value="NBD_C"/>
    <property type="match status" value="1"/>
</dbReference>
<evidence type="ECO:0000259" key="3">
    <source>
        <dbReference type="PROSITE" id="PS50222"/>
    </source>
</evidence>
<gene>
    <name evidence="4" type="ORF">Ahy_A07g034718</name>
</gene>
<dbReference type="InterPro" id="IPR031475">
    <property type="entry name" value="NBD_C"/>
</dbReference>
<dbReference type="PANTHER" id="PTHR21500">
    <property type="entry name" value="TUBULIN-SPECIFIC CHAPERONE A"/>
    <property type="match status" value="1"/>
</dbReference>
<dbReference type="GO" id="GO:0048487">
    <property type="term" value="F:beta-tubulin binding"/>
    <property type="evidence" value="ECO:0007669"/>
    <property type="project" value="InterPro"/>
</dbReference>
<dbReference type="SUPFAM" id="SSF46988">
    <property type="entry name" value="Tubulin chaperone cofactor A"/>
    <property type="match status" value="1"/>
</dbReference>
<evidence type="ECO:0000313" key="4">
    <source>
        <dbReference type="EMBL" id="RYR48662.1"/>
    </source>
</evidence>
<comment type="caution">
    <text evidence="4">The sequence shown here is derived from an EMBL/GenBank/DDBJ whole genome shotgun (WGS) entry which is preliminary data.</text>
</comment>
<dbReference type="EMBL" id="SDMP01000007">
    <property type="protein sequence ID" value="RYR48662.1"/>
    <property type="molecule type" value="Genomic_DNA"/>
</dbReference>
<dbReference type="InterPro" id="IPR002048">
    <property type="entry name" value="EF_hand_dom"/>
</dbReference>
<dbReference type="GO" id="GO:0007021">
    <property type="term" value="P:tubulin complex assembly"/>
    <property type="evidence" value="ECO:0007669"/>
    <property type="project" value="InterPro"/>
</dbReference>
<reference evidence="4 5" key="1">
    <citation type="submission" date="2019-01" db="EMBL/GenBank/DDBJ databases">
        <title>Sequencing of cultivated peanut Arachis hypogaea provides insights into genome evolution and oil improvement.</title>
        <authorList>
            <person name="Chen X."/>
        </authorList>
    </citation>
    <scope>NUCLEOTIDE SEQUENCE [LARGE SCALE GENOMIC DNA]</scope>
    <source>
        <strain evidence="5">cv. Fuhuasheng</strain>
        <tissue evidence="4">Leaves</tissue>
    </source>
</reference>
<dbReference type="GO" id="GO:0005509">
    <property type="term" value="F:calcium ion binding"/>
    <property type="evidence" value="ECO:0007669"/>
    <property type="project" value="InterPro"/>
</dbReference>
<evidence type="ECO:0000313" key="5">
    <source>
        <dbReference type="Proteomes" id="UP000289738"/>
    </source>
</evidence>
<proteinExistence type="inferred from homology"/>
<dbReference type="PROSITE" id="PS50222">
    <property type="entry name" value="EF_HAND_2"/>
    <property type="match status" value="1"/>
</dbReference>
<comment type="similarity">
    <text evidence="1">Belongs to the TBCA family.</text>
</comment>
<dbReference type="InterPro" id="IPR010737">
    <property type="entry name" value="4-carb_acid_sugar_kinase_N"/>
</dbReference>
<dbReference type="STRING" id="3818.A0A445CCI8"/>
<dbReference type="Proteomes" id="UP000289738">
    <property type="component" value="Chromosome A07"/>
</dbReference>
<evidence type="ECO:0000256" key="1">
    <source>
        <dbReference type="ARBA" id="ARBA00006806"/>
    </source>
</evidence>
<keyword evidence="5" id="KW-1185">Reference proteome</keyword>
<dbReference type="Pfam" id="PF07005">
    <property type="entry name" value="SBD_N"/>
    <property type="match status" value="1"/>
</dbReference>
<dbReference type="InterPro" id="IPR036126">
    <property type="entry name" value="TBCA_sf"/>
</dbReference>
<dbReference type="GO" id="GO:0015630">
    <property type="term" value="C:microtubule cytoskeleton"/>
    <property type="evidence" value="ECO:0007669"/>
    <property type="project" value="TreeGrafter"/>
</dbReference>
<dbReference type="SUPFAM" id="SSF142764">
    <property type="entry name" value="YgbK-like"/>
    <property type="match status" value="1"/>
</dbReference>
<dbReference type="AlphaFoldDB" id="A0A445CCI8"/>
<dbReference type="Gene3D" id="3.40.980.20">
    <property type="entry name" value="Four-carbon acid sugar kinase, nucleotide binding domain"/>
    <property type="match status" value="1"/>
</dbReference>
<dbReference type="Pfam" id="PF02970">
    <property type="entry name" value="TBCA"/>
    <property type="match status" value="1"/>
</dbReference>
<dbReference type="InterPro" id="IPR042213">
    <property type="entry name" value="NBD_C_sf"/>
</dbReference>
<dbReference type="InterPro" id="IPR011992">
    <property type="entry name" value="EF-hand-dom_pair"/>
</dbReference>
<name>A0A445CCI8_ARAHY</name>
<dbReference type="GO" id="GO:0007023">
    <property type="term" value="P:post-chaperonin tubulin folding pathway"/>
    <property type="evidence" value="ECO:0007669"/>
    <property type="project" value="InterPro"/>
</dbReference>
<protein>
    <recommendedName>
        <fullName evidence="3">EF-hand domain-containing protein</fullName>
    </recommendedName>
</protein>
<feature type="domain" description="EF-hand" evidence="3">
    <location>
        <begin position="316"/>
        <end position="346"/>
    </location>
</feature>
<accession>A0A445CCI8</accession>
<keyword evidence="2" id="KW-0143">Chaperone</keyword>
<evidence type="ECO:0000256" key="2">
    <source>
        <dbReference type="ARBA" id="ARBA00023186"/>
    </source>
</evidence>
<organism evidence="4 5">
    <name type="scientific">Arachis hypogaea</name>
    <name type="common">Peanut</name>
    <dbReference type="NCBI Taxonomy" id="3818"/>
    <lineage>
        <taxon>Eukaryota</taxon>
        <taxon>Viridiplantae</taxon>
        <taxon>Streptophyta</taxon>
        <taxon>Embryophyta</taxon>
        <taxon>Tracheophyta</taxon>
        <taxon>Spermatophyta</taxon>
        <taxon>Magnoliopsida</taxon>
        <taxon>eudicotyledons</taxon>
        <taxon>Gunneridae</taxon>
        <taxon>Pentapetalae</taxon>
        <taxon>rosids</taxon>
        <taxon>fabids</taxon>
        <taxon>Fabales</taxon>
        <taxon>Fabaceae</taxon>
        <taxon>Papilionoideae</taxon>
        <taxon>50 kb inversion clade</taxon>
        <taxon>dalbergioids sensu lato</taxon>
        <taxon>Dalbergieae</taxon>
        <taxon>Pterocarpus clade</taxon>
        <taxon>Arachis</taxon>
    </lineage>
</organism>
<sequence length="349" mass="38794">MGTPTMVVSTDPAHSLSNSFAQKVERETAKTVDMKEKGADPYDLKQQKNVLAESRMMIPDFHKRLKATLVDLKGALAELEESNEKEGPEIDDARNTIAEVEKWVEEKTGGRIPASTVASVSIELLRKGGPDAVCQHLYSLKKGSACVVNATSERDMAVFALEMIKAELMEKHFLCRTAASFVSSRIGIISRPPILPKDLGITRERNGSLIVVGSYVPKTTKQVEELKLQCGHFLKSIEVSVEKLAMRPVEEREEEVSRAAEIADAYLKAHKDTLIMTSQNLITGKIASESLDINFKVSSALVEIVKRIITKPRYILAKIFDLFDTKHNGILGFEEFARALSVFQFAYQH</sequence>
<dbReference type="Gene3D" id="1.20.58.90">
    <property type="match status" value="1"/>
</dbReference>
<dbReference type="GO" id="GO:0005829">
    <property type="term" value="C:cytosol"/>
    <property type="evidence" value="ECO:0007669"/>
    <property type="project" value="TreeGrafter"/>
</dbReference>
<dbReference type="PANTHER" id="PTHR21500:SF0">
    <property type="entry name" value="TUBULIN-SPECIFIC CHAPERONE A"/>
    <property type="match status" value="1"/>
</dbReference>
<dbReference type="InterPro" id="IPR004226">
    <property type="entry name" value="TBCA"/>
</dbReference>
<dbReference type="SUPFAM" id="SSF47473">
    <property type="entry name" value="EF-hand"/>
    <property type="match status" value="1"/>
</dbReference>